<dbReference type="EMBL" id="CP097899">
    <property type="protein sequence ID" value="URN93538.1"/>
    <property type="molecule type" value="Genomic_DNA"/>
</dbReference>
<keyword evidence="4 9" id="KW-1003">Cell membrane</keyword>
<dbReference type="NCBIfam" id="TIGR00380">
    <property type="entry name" value="cobal_cbiB"/>
    <property type="match status" value="1"/>
</dbReference>
<dbReference type="GO" id="GO:0015420">
    <property type="term" value="F:ABC-type vitamin B12 transporter activity"/>
    <property type="evidence" value="ECO:0007669"/>
    <property type="project" value="UniProtKB-UniRule"/>
</dbReference>
<keyword evidence="8 9" id="KW-0472">Membrane</keyword>
<dbReference type="GO" id="GO:0048472">
    <property type="term" value="F:threonine-phosphate decarboxylase activity"/>
    <property type="evidence" value="ECO:0007669"/>
    <property type="project" value="InterPro"/>
</dbReference>
<comment type="similarity">
    <text evidence="3 9">Belongs to the CobD/CbiB family.</text>
</comment>
<dbReference type="KEGG" id="plig:NAG76_17115"/>
<feature type="transmembrane region" description="Helical" evidence="9">
    <location>
        <begin position="58"/>
        <end position="84"/>
    </location>
</feature>
<accession>A0A9J6ZBQ3</accession>
<keyword evidence="7 9" id="KW-1133">Transmembrane helix</keyword>
<evidence type="ECO:0000256" key="3">
    <source>
        <dbReference type="ARBA" id="ARBA00006263"/>
    </source>
</evidence>
<comment type="subcellular location">
    <subcellularLocation>
        <location evidence="1 9">Cell membrane</location>
        <topology evidence="1 9">Multi-pass membrane protein</topology>
    </subcellularLocation>
</comment>
<feature type="transmembrane region" description="Helical" evidence="9">
    <location>
        <begin position="305"/>
        <end position="324"/>
    </location>
</feature>
<evidence type="ECO:0000313" key="11">
    <source>
        <dbReference type="Proteomes" id="UP001056756"/>
    </source>
</evidence>
<evidence type="ECO:0000256" key="1">
    <source>
        <dbReference type="ARBA" id="ARBA00004651"/>
    </source>
</evidence>
<evidence type="ECO:0000256" key="2">
    <source>
        <dbReference type="ARBA" id="ARBA00004953"/>
    </source>
</evidence>
<evidence type="ECO:0000256" key="6">
    <source>
        <dbReference type="ARBA" id="ARBA00022692"/>
    </source>
</evidence>
<dbReference type="InterPro" id="IPR004485">
    <property type="entry name" value="Cobalamin_biosynth_CobD/CbiB"/>
</dbReference>
<evidence type="ECO:0000313" key="10">
    <source>
        <dbReference type="EMBL" id="URN93538.1"/>
    </source>
</evidence>
<comment type="pathway">
    <text evidence="2 9">Cofactor biosynthesis; adenosylcobalamin biosynthesis.</text>
</comment>
<gene>
    <name evidence="10" type="primary">cbiB</name>
    <name evidence="9" type="synonym">cobD</name>
    <name evidence="10" type="ORF">NAG76_17115</name>
</gene>
<name>A0A9J6ZBQ3_9BACL</name>
<keyword evidence="5 9" id="KW-0169">Cobalamin biosynthesis</keyword>
<sequence length="328" mass="37271">MWYSLQEWLLIIIAAIVIDWVIGDPKWPTHPVIWMGRWIKWLQGKLYHPERNYSNRSLLYRGMLLTGSTVVLVASIMVSIHVITYAVHPWLAYIVSAWLLSTTIAVKGLRDAGHLVYEPLISGDMDNARKYVGYIVSRDSEVMDESDMTRATVETIAENIVDAFISPIFWALIGGAPLAMVYRACNTLDSMVGYRNEKYEYFGKCSARLDDILNYIPARITGLIIVTIAWLHPKLDGRKSYQAIVTFAKKHPSPNSGIPESAVAGALHIELGGRNRYFGEWHERARLGWPTRQLQAIHIKMSINVLYGVRIWILIGVIAVWLMMSVNK</sequence>
<proteinExistence type="inferred from homology"/>
<comment type="function">
    <text evidence="9">Converts cobyric acid to cobinamide by the addition of aminopropanol on the F carboxylic group.</text>
</comment>
<feature type="transmembrane region" description="Helical" evidence="9">
    <location>
        <begin position="90"/>
        <end position="109"/>
    </location>
</feature>
<dbReference type="PANTHER" id="PTHR34308">
    <property type="entry name" value="COBALAMIN BIOSYNTHESIS PROTEIN CBIB"/>
    <property type="match status" value="1"/>
</dbReference>
<evidence type="ECO:0000256" key="7">
    <source>
        <dbReference type="ARBA" id="ARBA00022989"/>
    </source>
</evidence>
<dbReference type="AlphaFoldDB" id="A0A9J6ZBQ3"/>
<dbReference type="GO" id="GO:0005886">
    <property type="term" value="C:plasma membrane"/>
    <property type="evidence" value="ECO:0007669"/>
    <property type="project" value="UniProtKB-SubCell"/>
</dbReference>
<evidence type="ECO:0000256" key="4">
    <source>
        <dbReference type="ARBA" id="ARBA00022475"/>
    </source>
</evidence>
<evidence type="ECO:0000256" key="5">
    <source>
        <dbReference type="ARBA" id="ARBA00022573"/>
    </source>
</evidence>
<dbReference type="HAMAP" id="MF_00024">
    <property type="entry name" value="CobD_CbiB"/>
    <property type="match status" value="1"/>
</dbReference>
<dbReference type="Proteomes" id="UP001056756">
    <property type="component" value="Chromosome"/>
</dbReference>
<feature type="transmembrane region" description="Helical" evidence="9">
    <location>
        <begin position="6"/>
        <end position="23"/>
    </location>
</feature>
<organism evidence="10 11">
    <name type="scientific">Candidatus Pristimantibacillus lignocellulolyticus</name>
    <dbReference type="NCBI Taxonomy" id="2994561"/>
    <lineage>
        <taxon>Bacteria</taxon>
        <taxon>Bacillati</taxon>
        <taxon>Bacillota</taxon>
        <taxon>Bacilli</taxon>
        <taxon>Bacillales</taxon>
        <taxon>Paenibacillaceae</taxon>
        <taxon>Candidatus Pristimantibacillus</taxon>
    </lineage>
</organism>
<reference evidence="10" key="1">
    <citation type="submission" date="2022-05" db="EMBL/GenBank/DDBJ databases">
        <title>Novel bacterial taxa in a minimal lignocellulolytic consortium and its capacity to transform plastics disclosed by genome-resolved metagenomics.</title>
        <authorList>
            <person name="Rodriguez C.A.D."/>
            <person name="Diaz-Garcia L."/>
            <person name="Herrera K."/>
            <person name="Tarazona N.A."/>
            <person name="Sproer C."/>
            <person name="Overmann J."/>
            <person name="Jimenez D.J."/>
        </authorList>
    </citation>
    <scope>NUCLEOTIDE SEQUENCE</scope>
    <source>
        <strain evidence="10">MAG5</strain>
    </source>
</reference>
<dbReference type="GO" id="GO:0009236">
    <property type="term" value="P:cobalamin biosynthetic process"/>
    <property type="evidence" value="ECO:0007669"/>
    <property type="project" value="UniProtKB-UniRule"/>
</dbReference>
<protein>
    <recommendedName>
        <fullName evidence="9">Cobalamin biosynthesis protein CobD</fullName>
    </recommendedName>
</protein>
<feature type="transmembrane region" description="Helical" evidence="9">
    <location>
        <begin position="160"/>
        <end position="182"/>
    </location>
</feature>
<dbReference type="Pfam" id="PF03186">
    <property type="entry name" value="CobD_Cbib"/>
    <property type="match status" value="1"/>
</dbReference>
<evidence type="ECO:0000256" key="9">
    <source>
        <dbReference type="HAMAP-Rule" id="MF_00024"/>
    </source>
</evidence>
<keyword evidence="6 9" id="KW-0812">Transmembrane</keyword>
<evidence type="ECO:0000256" key="8">
    <source>
        <dbReference type="ARBA" id="ARBA00023136"/>
    </source>
</evidence>
<dbReference type="PANTHER" id="PTHR34308:SF1">
    <property type="entry name" value="COBALAMIN BIOSYNTHESIS PROTEIN CBIB"/>
    <property type="match status" value="1"/>
</dbReference>